<dbReference type="EMBL" id="MLYP01000006">
    <property type="protein sequence ID" value="OIK00701.1"/>
    <property type="molecule type" value="Genomic_DNA"/>
</dbReference>
<evidence type="ECO:0000256" key="11">
    <source>
        <dbReference type="ARBA" id="ARBA00022884"/>
    </source>
</evidence>
<dbReference type="FunFam" id="3.30.70.380:FF:000001">
    <property type="entry name" value="Phenylalanine--tRNA ligase beta subunit"/>
    <property type="match status" value="1"/>
</dbReference>
<dbReference type="FunFam" id="2.40.50.140:FF:000045">
    <property type="entry name" value="Phenylalanine--tRNA ligase beta subunit"/>
    <property type="match status" value="1"/>
</dbReference>
<dbReference type="GO" id="GO:0000049">
    <property type="term" value="F:tRNA binding"/>
    <property type="evidence" value="ECO:0007669"/>
    <property type="project" value="UniProtKB-UniRule"/>
</dbReference>
<dbReference type="STRING" id="1428652.BIV24_02930"/>
<comment type="subcellular location">
    <subcellularLocation>
        <location evidence="1 15">Cytoplasm</location>
    </subcellularLocation>
</comment>
<dbReference type="SUPFAM" id="SSF54991">
    <property type="entry name" value="Anticodon-binding domain of PheRS"/>
    <property type="match status" value="1"/>
</dbReference>
<evidence type="ECO:0000256" key="10">
    <source>
        <dbReference type="ARBA" id="ARBA00022842"/>
    </source>
</evidence>
<dbReference type="Gene3D" id="3.50.40.10">
    <property type="entry name" value="Phenylalanyl-trna Synthetase, Chain B, domain 3"/>
    <property type="match status" value="1"/>
</dbReference>
<dbReference type="InterPro" id="IPR005146">
    <property type="entry name" value="B3/B4_tRNA-bd"/>
</dbReference>
<reference evidence="20 21" key="1">
    <citation type="submission" date="2016-10" db="EMBL/GenBank/DDBJ databases">
        <title>Genome sequence of Streptomyces sp. MUSC 93.</title>
        <authorList>
            <person name="Lee L.-H."/>
            <person name="Ser H.-L."/>
            <person name="Law J.W.-F."/>
        </authorList>
    </citation>
    <scope>NUCLEOTIDE SEQUENCE [LARGE SCALE GENOMIC DNA]</scope>
    <source>
        <strain evidence="20 21">MUSC 93</strain>
    </source>
</reference>
<dbReference type="PANTHER" id="PTHR10947">
    <property type="entry name" value="PHENYLALANYL-TRNA SYNTHETASE BETA CHAIN AND LEUCINE-RICH REPEAT-CONTAINING PROTEIN 47"/>
    <property type="match status" value="1"/>
</dbReference>
<evidence type="ECO:0000256" key="5">
    <source>
        <dbReference type="ARBA" id="ARBA00022555"/>
    </source>
</evidence>
<keyword evidence="8 15" id="KW-0547">Nucleotide-binding</keyword>
<dbReference type="InterPro" id="IPR045864">
    <property type="entry name" value="aa-tRNA-synth_II/BPL/LPL"/>
</dbReference>
<dbReference type="EC" id="6.1.1.20" evidence="15"/>
<dbReference type="GO" id="GO:0000287">
    <property type="term" value="F:magnesium ion binding"/>
    <property type="evidence" value="ECO:0007669"/>
    <property type="project" value="UniProtKB-UniRule"/>
</dbReference>
<evidence type="ECO:0000256" key="1">
    <source>
        <dbReference type="ARBA" id="ARBA00004496"/>
    </source>
</evidence>
<keyword evidence="13 15" id="KW-0030">Aminoacyl-tRNA synthetase</keyword>
<dbReference type="FunFam" id="3.30.56.10:FF:000002">
    <property type="entry name" value="Phenylalanine--tRNA ligase beta subunit"/>
    <property type="match status" value="1"/>
</dbReference>
<dbReference type="SUPFAM" id="SSF55681">
    <property type="entry name" value="Class II aaRS and biotin synthetases"/>
    <property type="match status" value="1"/>
</dbReference>
<dbReference type="GO" id="GO:0004826">
    <property type="term" value="F:phenylalanine-tRNA ligase activity"/>
    <property type="evidence" value="ECO:0007669"/>
    <property type="project" value="UniProtKB-UniRule"/>
</dbReference>
<dbReference type="InterPro" id="IPR036690">
    <property type="entry name" value="Fdx_antiC-bd_sf"/>
</dbReference>
<protein>
    <recommendedName>
        <fullName evidence="15">Phenylalanine--tRNA ligase beta subunit</fullName>
        <ecNumber evidence="15">6.1.1.20</ecNumber>
    </recommendedName>
    <alternativeName>
        <fullName evidence="15">Phenylalanyl-tRNA synthetase beta subunit</fullName>
        <shortName evidence="15">PheRS</shortName>
    </alternativeName>
</protein>
<keyword evidence="6 15" id="KW-0436">Ligase</keyword>
<feature type="binding site" evidence="15">
    <location>
        <position position="472"/>
    </location>
    <ligand>
        <name>Mg(2+)</name>
        <dbReference type="ChEBI" id="CHEBI:18420"/>
        <note>shared with alpha subunit</note>
    </ligand>
</feature>
<feature type="domain" description="FDX-ACB" evidence="18">
    <location>
        <begin position="742"/>
        <end position="835"/>
    </location>
</feature>
<dbReference type="FunFam" id="3.30.930.10:FF:000130">
    <property type="entry name" value="Phenylalanine--tRNA ligase beta subunit"/>
    <property type="match status" value="1"/>
</dbReference>
<evidence type="ECO:0000256" key="14">
    <source>
        <dbReference type="ARBA" id="ARBA00049255"/>
    </source>
</evidence>
<evidence type="ECO:0000256" key="12">
    <source>
        <dbReference type="ARBA" id="ARBA00022917"/>
    </source>
</evidence>
<dbReference type="SMART" id="SM00874">
    <property type="entry name" value="B5"/>
    <property type="match status" value="1"/>
</dbReference>
<evidence type="ECO:0000313" key="20">
    <source>
        <dbReference type="EMBL" id="OIK00701.1"/>
    </source>
</evidence>
<dbReference type="GO" id="GO:0005524">
    <property type="term" value="F:ATP binding"/>
    <property type="evidence" value="ECO:0007669"/>
    <property type="project" value="UniProtKB-UniRule"/>
</dbReference>
<evidence type="ECO:0000256" key="9">
    <source>
        <dbReference type="ARBA" id="ARBA00022840"/>
    </source>
</evidence>
<dbReference type="GO" id="GO:0009328">
    <property type="term" value="C:phenylalanine-tRNA ligase complex"/>
    <property type="evidence" value="ECO:0007669"/>
    <property type="project" value="TreeGrafter"/>
</dbReference>
<evidence type="ECO:0000256" key="15">
    <source>
        <dbReference type="HAMAP-Rule" id="MF_00283"/>
    </source>
</evidence>
<dbReference type="Proteomes" id="UP000179935">
    <property type="component" value="Unassembled WGS sequence"/>
</dbReference>
<evidence type="ECO:0000256" key="8">
    <source>
        <dbReference type="ARBA" id="ARBA00022741"/>
    </source>
</evidence>
<dbReference type="PROSITE" id="PS50886">
    <property type="entry name" value="TRBD"/>
    <property type="match status" value="1"/>
</dbReference>
<dbReference type="InterPro" id="IPR005147">
    <property type="entry name" value="tRNA_synthase_B5-dom"/>
</dbReference>
<feature type="binding site" evidence="15">
    <location>
        <position position="476"/>
    </location>
    <ligand>
        <name>Mg(2+)</name>
        <dbReference type="ChEBI" id="CHEBI:18420"/>
        <note>shared with alpha subunit</note>
    </ligand>
</feature>
<dbReference type="InterPro" id="IPR041616">
    <property type="entry name" value="PheRS_beta_core"/>
</dbReference>
<dbReference type="AlphaFoldDB" id="A0A1S2Q4Y6"/>
<dbReference type="Gene3D" id="2.40.50.140">
    <property type="entry name" value="Nucleic acid-binding proteins"/>
    <property type="match status" value="1"/>
</dbReference>
<dbReference type="SMART" id="SM00873">
    <property type="entry name" value="B3_4"/>
    <property type="match status" value="1"/>
</dbReference>
<evidence type="ECO:0000259" key="17">
    <source>
        <dbReference type="PROSITE" id="PS50886"/>
    </source>
</evidence>
<feature type="binding site" evidence="15">
    <location>
        <position position="466"/>
    </location>
    <ligand>
        <name>Mg(2+)</name>
        <dbReference type="ChEBI" id="CHEBI:18420"/>
        <note>shared with alpha subunit</note>
    </ligand>
</feature>
<dbReference type="HAMAP" id="MF_00283">
    <property type="entry name" value="Phe_tRNA_synth_beta1"/>
    <property type="match status" value="1"/>
</dbReference>
<evidence type="ECO:0000256" key="16">
    <source>
        <dbReference type="PROSITE-ProRule" id="PRU00209"/>
    </source>
</evidence>
<keyword evidence="7 15" id="KW-0479">Metal-binding</keyword>
<dbReference type="InterPro" id="IPR020825">
    <property type="entry name" value="Phe-tRNA_synthase-like_B3/B4"/>
</dbReference>
<feature type="domain" description="B5" evidence="19">
    <location>
        <begin position="414"/>
        <end position="488"/>
    </location>
</feature>
<dbReference type="InterPro" id="IPR004532">
    <property type="entry name" value="Phe-tRNA-ligase_IIc_bsu_bact"/>
</dbReference>
<dbReference type="Gene3D" id="3.30.70.380">
    <property type="entry name" value="Ferrodoxin-fold anticodon-binding domain"/>
    <property type="match status" value="1"/>
</dbReference>
<dbReference type="Gene3D" id="3.30.930.10">
    <property type="entry name" value="Bira Bifunctional Protein, Domain 2"/>
    <property type="match status" value="1"/>
</dbReference>
<evidence type="ECO:0000256" key="7">
    <source>
        <dbReference type="ARBA" id="ARBA00022723"/>
    </source>
</evidence>
<feature type="binding site" evidence="15">
    <location>
        <position position="475"/>
    </location>
    <ligand>
        <name>Mg(2+)</name>
        <dbReference type="ChEBI" id="CHEBI:18420"/>
        <note>shared with alpha subunit</note>
    </ligand>
</feature>
<comment type="caution">
    <text evidence="20">The sequence shown here is derived from an EMBL/GenBank/DDBJ whole genome shotgun (WGS) entry which is preliminary data.</text>
</comment>
<keyword evidence="4 15" id="KW-0963">Cytoplasm</keyword>
<dbReference type="SUPFAM" id="SSF50249">
    <property type="entry name" value="Nucleic acid-binding proteins"/>
    <property type="match status" value="1"/>
</dbReference>
<keyword evidence="12 15" id="KW-0648">Protein biosynthesis</keyword>
<evidence type="ECO:0000256" key="4">
    <source>
        <dbReference type="ARBA" id="ARBA00022490"/>
    </source>
</evidence>
<evidence type="ECO:0000259" key="19">
    <source>
        <dbReference type="PROSITE" id="PS51483"/>
    </source>
</evidence>
<organism evidence="20 21">
    <name type="scientific">Streptomyces colonosanans</name>
    <dbReference type="NCBI Taxonomy" id="1428652"/>
    <lineage>
        <taxon>Bacteria</taxon>
        <taxon>Bacillati</taxon>
        <taxon>Actinomycetota</taxon>
        <taxon>Actinomycetes</taxon>
        <taxon>Kitasatosporales</taxon>
        <taxon>Streptomycetaceae</taxon>
        <taxon>Streptomyces</taxon>
    </lineage>
</organism>
<comment type="subunit">
    <text evidence="3 15">Tetramer of two alpha and two beta subunits.</text>
</comment>
<proteinExistence type="inferred from homology"/>
<feature type="domain" description="TRNA-binding" evidence="17">
    <location>
        <begin position="42"/>
        <end position="157"/>
    </location>
</feature>
<evidence type="ECO:0000256" key="13">
    <source>
        <dbReference type="ARBA" id="ARBA00023146"/>
    </source>
</evidence>
<evidence type="ECO:0000256" key="6">
    <source>
        <dbReference type="ARBA" id="ARBA00022598"/>
    </source>
</evidence>
<dbReference type="Gene3D" id="3.30.56.10">
    <property type="match status" value="2"/>
</dbReference>
<evidence type="ECO:0000259" key="18">
    <source>
        <dbReference type="PROSITE" id="PS51447"/>
    </source>
</evidence>
<sequence>MRVPLSWLREYVDLPATETGRDVQAKLISVGLEVETVEQLGADLKGPLAVGQVLTIEELDGFKKPIRFCTVDVGQANGTGEPQEIVCGARNFSVGDKVVVVLPGAVLPGGFAISARKTYGKKSHGMICSSDELGMGDDGSKGIIVLPPEYEVGTDAIELLELVDEVLDIAVTPDRGYCLSLRGIAREAAIAYGLPLRDPALLDVPAPNAFGYPVKISEPLGCDRFTARTVSGLAPEARSPIWLQRRLQKAGMRPISLAVDVTNYVMLELGQPLHAYDRSRIQGPIGVRRAQQGEQLGTLDGVTRKLDAEDLVITDDRGPIGLAGVMGGANTEIADDDHEAGATTDVVIEAAHFNAVSIARTARRHKLSSEASRRFERGVDPQAASAAAQRTVDLLVLLAGGTADAGVTEVIAPSAPRTITIPADHPDKVAGVEYGRETVVRRLQEVGCDVYGQDELIVTVPSWRPDLTDPNDLAEEVIRLEGYENLPSTLPKPPAGLGLTDRQRLQRRIGRALAGAGYVEALNYPFIGEQIFDQLGLADDDPNRKVVKLVNPLSDEEPALRTTLLPGLLGALRRNDGRGSHDLALFETGLVFQPREEQRTAARLPVDRRPTDEEIASLTAALPEQPRHAAVVLAGAREQTGWWGKGRPADWADAVEAARTVAREVGAELIVRKGQYGPWHPGRCAELAVAIDGTEQVIGYAGELHPGVVKTLGLPARTCAMELDLDALEQAGTGLVKGPRISTFPVATQDVALVVDNTVPHADVEAALREGAGELLESLRLFDVYESEQLGEGRKSLAYALRFRAPDRTLTVDEASAARDAAVALATERTGAELRS</sequence>
<dbReference type="PANTHER" id="PTHR10947:SF0">
    <property type="entry name" value="PHENYLALANINE--TRNA LIGASE BETA SUBUNIT"/>
    <property type="match status" value="1"/>
</dbReference>
<dbReference type="Pfam" id="PF03147">
    <property type="entry name" value="FDX-ACB"/>
    <property type="match status" value="1"/>
</dbReference>
<dbReference type="SUPFAM" id="SSF46955">
    <property type="entry name" value="Putative DNA-binding domain"/>
    <property type="match status" value="1"/>
</dbReference>
<dbReference type="Pfam" id="PF01588">
    <property type="entry name" value="tRNA_bind"/>
    <property type="match status" value="1"/>
</dbReference>
<keyword evidence="5 16" id="KW-0820">tRNA-binding</keyword>
<dbReference type="SMART" id="SM00896">
    <property type="entry name" value="FDX-ACB"/>
    <property type="match status" value="1"/>
</dbReference>
<dbReference type="Pfam" id="PF17759">
    <property type="entry name" value="tRNA_synthFbeta"/>
    <property type="match status" value="1"/>
</dbReference>
<dbReference type="NCBIfam" id="TIGR00472">
    <property type="entry name" value="pheT_bact"/>
    <property type="match status" value="1"/>
</dbReference>
<dbReference type="CDD" id="cd00769">
    <property type="entry name" value="PheRS_beta_core"/>
    <property type="match status" value="1"/>
</dbReference>
<accession>A0A1S2Q4Y6</accession>
<dbReference type="CDD" id="cd02796">
    <property type="entry name" value="tRNA_bind_bactPheRS"/>
    <property type="match status" value="1"/>
</dbReference>
<dbReference type="Pfam" id="PF03483">
    <property type="entry name" value="B3_4"/>
    <property type="match status" value="1"/>
</dbReference>
<comment type="similarity">
    <text evidence="2 15">Belongs to the phenylalanyl-tRNA synthetase beta subunit family. Type 1 subfamily.</text>
</comment>
<dbReference type="GO" id="GO:0006432">
    <property type="term" value="P:phenylalanyl-tRNA aminoacylation"/>
    <property type="evidence" value="ECO:0007669"/>
    <property type="project" value="UniProtKB-UniRule"/>
</dbReference>
<keyword evidence="10 15" id="KW-0460">Magnesium</keyword>
<dbReference type="RefSeq" id="WP_071364521.1">
    <property type="nucleotide sequence ID" value="NZ_MLYP01000006.1"/>
</dbReference>
<comment type="catalytic activity">
    <reaction evidence="14 15">
        <text>tRNA(Phe) + L-phenylalanine + ATP = L-phenylalanyl-tRNA(Phe) + AMP + diphosphate + H(+)</text>
        <dbReference type="Rhea" id="RHEA:19413"/>
        <dbReference type="Rhea" id="RHEA-COMP:9668"/>
        <dbReference type="Rhea" id="RHEA-COMP:9699"/>
        <dbReference type="ChEBI" id="CHEBI:15378"/>
        <dbReference type="ChEBI" id="CHEBI:30616"/>
        <dbReference type="ChEBI" id="CHEBI:33019"/>
        <dbReference type="ChEBI" id="CHEBI:58095"/>
        <dbReference type="ChEBI" id="CHEBI:78442"/>
        <dbReference type="ChEBI" id="CHEBI:78531"/>
        <dbReference type="ChEBI" id="CHEBI:456215"/>
        <dbReference type="EC" id="6.1.1.20"/>
    </reaction>
</comment>
<dbReference type="OrthoDB" id="9805455at2"/>
<dbReference type="InterPro" id="IPR002547">
    <property type="entry name" value="tRNA-bd_dom"/>
</dbReference>
<keyword evidence="21" id="KW-1185">Reference proteome</keyword>
<comment type="cofactor">
    <cofactor evidence="15">
        <name>Mg(2+)</name>
        <dbReference type="ChEBI" id="CHEBI:18420"/>
    </cofactor>
    <text evidence="15">Binds 2 magnesium ions per tetramer.</text>
</comment>
<evidence type="ECO:0000313" key="21">
    <source>
        <dbReference type="Proteomes" id="UP000179935"/>
    </source>
</evidence>
<name>A0A1S2Q4Y6_9ACTN</name>
<dbReference type="PROSITE" id="PS51483">
    <property type="entry name" value="B5"/>
    <property type="match status" value="1"/>
</dbReference>
<evidence type="ECO:0000256" key="2">
    <source>
        <dbReference type="ARBA" id="ARBA00008653"/>
    </source>
</evidence>
<dbReference type="PROSITE" id="PS51447">
    <property type="entry name" value="FDX_ACB"/>
    <property type="match status" value="1"/>
</dbReference>
<dbReference type="InterPro" id="IPR012340">
    <property type="entry name" value="NA-bd_OB-fold"/>
</dbReference>
<dbReference type="InterPro" id="IPR033714">
    <property type="entry name" value="tRNA_bind_bactPheRS"/>
</dbReference>
<dbReference type="FunFam" id="3.50.40.10:FF:000001">
    <property type="entry name" value="Phenylalanine--tRNA ligase beta subunit"/>
    <property type="match status" value="1"/>
</dbReference>
<gene>
    <name evidence="15" type="primary">pheT</name>
    <name evidence="20" type="ORF">BIV24_02930</name>
</gene>
<keyword evidence="11 16" id="KW-0694">RNA-binding</keyword>
<dbReference type="InterPro" id="IPR045060">
    <property type="entry name" value="Phe-tRNA-ligase_IIc_bsu"/>
</dbReference>
<evidence type="ECO:0000256" key="3">
    <source>
        <dbReference type="ARBA" id="ARBA00011209"/>
    </source>
</evidence>
<dbReference type="SUPFAM" id="SSF56037">
    <property type="entry name" value="PheT/TilS domain"/>
    <property type="match status" value="1"/>
</dbReference>
<dbReference type="InterPro" id="IPR005121">
    <property type="entry name" value="Fdx_antiC-bd"/>
</dbReference>
<keyword evidence="9 15" id="KW-0067">ATP-binding</keyword>
<dbReference type="Pfam" id="PF03484">
    <property type="entry name" value="B5"/>
    <property type="match status" value="1"/>
</dbReference>
<dbReference type="InterPro" id="IPR009061">
    <property type="entry name" value="DNA-bd_dom_put_sf"/>
</dbReference>